<gene>
    <name evidence="1" type="ORF">OWO01_00035</name>
</gene>
<proteinExistence type="predicted"/>
<sequence length="53" mass="6409">MIKESRFAYEPMMTYRRLLHEVAWFLALGLDVTQSVQKNIHKSEILFPKQKRE</sequence>
<comment type="caution">
    <text evidence="1">The sequence shown here is derived from an EMBL/GenBank/DDBJ whole genome shotgun (WGS) entry which is preliminary data.</text>
</comment>
<evidence type="ECO:0000313" key="2">
    <source>
        <dbReference type="Proteomes" id="UP001084197"/>
    </source>
</evidence>
<protein>
    <submittedName>
        <fullName evidence="1">Uncharacterized protein</fullName>
    </submittedName>
</protein>
<reference evidence="1" key="1">
    <citation type="submission" date="2022-11" db="EMBL/GenBank/DDBJ databases">
        <title>WGS of Natronobacillus azotifigens 24KS-1, an anaerobic diazotrophic haloalkaliphile from soda-rich habitats.</title>
        <authorList>
            <person name="Sorokin D.Y."/>
            <person name="Merkel A.Y."/>
        </authorList>
    </citation>
    <scope>NUCLEOTIDE SEQUENCE</scope>
    <source>
        <strain evidence="1">24KS-1</strain>
    </source>
</reference>
<keyword evidence="2" id="KW-1185">Reference proteome</keyword>
<dbReference type="Proteomes" id="UP001084197">
    <property type="component" value="Unassembled WGS sequence"/>
</dbReference>
<dbReference type="RefSeq" id="WP_268778371.1">
    <property type="nucleotide sequence ID" value="NZ_JAPRAT010000001.1"/>
</dbReference>
<organism evidence="1 2">
    <name type="scientific">Natronobacillus azotifigens</name>
    <dbReference type="NCBI Taxonomy" id="472978"/>
    <lineage>
        <taxon>Bacteria</taxon>
        <taxon>Bacillati</taxon>
        <taxon>Bacillota</taxon>
        <taxon>Bacilli</taxon>
        <taxon>Bacillales</taxon>
        <taxon>Bacillaceae</taxon>
        <taxon>Natronobacillus</taxon>
    </lineage>
</organism>
<accession>A0A9J6R7R8</accession>
<name>A0A9J6R7R8_9BACI</name>
<dbReference type="EMBL" id="JAPRAT010000001">
    <property type="protein sequence ID" value="MCZ0701599.1"/>
    <property type="molecule type" value="Genomic_DNA"/>
</dbReference>
<evidence type="ECO:0000313" key="1">
    <source>
        <dbReference type="EMBL" id="MCZ0701599.1"/>
    </source>
</evidence>
<dbReference type="AlphaFoldDB" id="A0A9J6R7R8"/>